<evidence type="ECO:0000256" key="3">
    <source>
        <dbReference type="ARBA" id="ARBA00023163"/>
    </source>
</evidence>
<name>A0ABR7LHY4_9ACTN</name>
<proteinExistence type="predicted"/>
<feature type="domain" description="HTH araC/xylS-type" evidence="4">
    <location>
        <begin position="164"/>
        <end position="261"/>
    </location>
</feature>
<keyword evidence="1" id="KW-0805">Transcription regulation</keyword>
<keyword evidence="3" id="KW-0804">Transcription</keyword>
<dbReference type="InterPro" id="IPR037923">
    <property type="entry name" value="HTH-like"/>
</dbReference>
<accession>A0ABR7LHY4</accession>
<dbReference type="Gene3D" id="1.10.10.60">
    <property type="entry name" value="Homeodomain-like"/>
    <property type="match status" value="1"/>
</dbReference>
<dbReference type="EMBL" id="JABVEC010000001">
    <property type="protein sequence ID" value="MBC6464381.1"/>
    <property type="molecule type" value="Genomic_DNA"/>
</dbReference>
<evidence type="ECO:0000313" key="5">
    <source>
        <dbReference type="EMBL" id="MBC6464381.1"/>
    </source>
</evidence>
<dbReference type="PANTHER" id="PTHR46796">
    <property type="entry name" value="HTH-TYPE TRANSCRIPTIONAL ACTIVATOR RHAS-RELATED"/>
    <property type="match status" value="1"/>
</dbReference>
<evidence type="ECO:0000256" key="2">
    <source>
        <dbReference type="ARBA" id="ARBA00023125"/>
    </source>
</evidence>
<dbReference type="SUPFAM" id="SSF46689">
    <property type="entry name" value="Homeodomain-like"/>
    <property type="match status" value="2"/>
</dbReference>
<dbReference type="InterPro" id="IPR003313">
    <property type="entry name" value="AraC-bd"/>
</dbReference>
<evidence type="ECO:0000259" key="4">
    <source>
        <dbReference type="PROSITE" id="PS01124"/>
    </source>
</evidence>
<sequence>MRAHFRRHAYHRHSHETYSFGITESGAQSFSCRGAAHTSTTGMVMAFNPDDPHDGRTATDPGFTYRIVHVGADLVADVLGDAAGRLAGLPLFAEPIVHDPSLAGIVWRLHAALTGGAEDGGGTLRRDELLSAAVTALVRRGATRPGPGDGGAVRGRADVTRIAGRVRALLDDAYAADLGAGDLAVVAGCSRYAVYRAFRAAYGMSPSDYQRQARLRAARRLLTRGDAPARVAARVGFADQSHLTRWFSRYYGITPGAYRDAALET</sequence>
<dbReference type="PROSITE" id="PS01124">
    <property type="entry name" value="HTH_ARAC_FAMILY_2"/>
    <property type="match status" value="1"/>
</dbReference>
<dbReference type="PANTHER" id="PTHR46796:SF2">
    <property type="entry name" value="TRANSCRIPTIONAL REGULATORY PROTEIN"/>
    <property type="match status" value="1"/>
</dbReference>
<protein>
    <submittedName>
        <fullName evidence="5">AraC family transcriptional regulator</fullName>
    </submittedName>
</protein>
<dbReference type="SMART" id="SM00342">
    <property type="entry name" value="HTH_ARAC"/>
    <property type="match status" value="1"/>
</dbReference>
<dbReference type="Pfam" id="PF12833">
    <property type="entry name" value="HTH_18"/>
    <property type="match status" value="1"/>
</dbReference>
<comment type="caution">
    <text evidence="5">The sequence shown here is derived from an EMBL/GenBank/DDBJ whole genome shotgun (WGS) entry which is preliminary data.</text>
</comment>
<dbReference type="SUPFAM" id="SSF51215">
    <property type="entry name" value="Regulatory protein AraC"/>
    <property type="match status" value="1"/>
</dbReference>
<dbReference type="InterPro" id="IPR050204">
    <property type="entry name" value="AraC_XylS_family_regulators"/>
</dbReference>
<evidence type="ECO:0000313" key="6">
    <source>
        <dbReference type="Proteomes" id="UP000805614"/>
    </source>
</evidence>
<dbReference type="InterPro" id="IPR018060">
    <property type="entry name" value="HTH_AraC"/>
</dbReference>
<dbReference type="InterPro" id="IPR009057">
    <property type="entry name" value="Homeodomain-like_sf"/>
</dbReference>
<evidence type="ECO:0000256" key="1">
    <source>
        <dbReference type="ARBA" id="ARBA00023015"/>
    </source>
</evidence>
<keyword evidence="6" id="KW-1185">Reference proteome</keyword>
<keyword evidence="2" id="KW-0238">DNA-binding</keyword>
<organism evidence="5 6">
    <name type="scientific">Actinomadura alba</name>
    <dbReference type="NCBI Taxonomy" id="406431"/>
    <lineage>
        <taxon>Bacteria</taxon>
        <taxon>Bacillati</taxon>
        <taxon>Actinomycetota</taxon>
        <taxon>Actinomycetes</taxon>
        <taxon>Streptosporangiales</taxon>
        <taxon>Thermomonosporaceae</taxon>
        <taxon>Actinomadura</taxon>
    </lineage>
</organism>
<gene>
    <name evidence="5" type="ORF">HKK74_02555</name>
</gene>
<dbReference type="Pfam" id="PF02311">
    <property type="entry name" value="AraC_binding"/>
    <property type="match status" value="1"/>
</dbReference>
<reference evidence="5 6" key="1">
    <citation type="submission" date="2020-06" db="EMBL/GenBank/DDBJ databases">
        <title>Actinomadura xiongansis sp. nov., isolated from soil of Baiyangdian.</title>
        <authorList>
            <person name="Zhang X."/>
        </authorList>
    </citation>
    <scope>NUCLEOTIDE SEQUENCE [LARGE SCALE GENOMIC DNA]</scope>
    <source>
        <strain evidence="5 6">HBUM206468</strain>
    </source>
</reference>
<dbReference type="Proteomes" id="UP000805614">
    <property type="component" value="Unassembled WGS sequence"/>
</dbReference>